<dbReference type="GO" id="GO:1903509">
    <property type="term" value="P:liposaccharide metabolic process"/>
    <property type="evidence" value="ECO:0007669"/>
    <property type="project" value="UniProtKB-ARBA"/>
</dbReference>
<dbReference type="InterPro" id="IPR050194">
    <property type="entry name" value="Glycosyltransferase_grp1"/>
</dbReference>
<dbReference type="GO" id="GO:1901137">
    <property type="term" value="P:carbohydrate derivative biosynthetic process"/>
    <property type="evidence" value="ECO:0007669"/>
    <property type="project" value="UniProtKB-ARBA"/>
</dbReference>
<dbReference type="Pfam" id="PF13579">
    <property type="entry name" value="Glyco_trans_4_4"/>
    <property type="match status" value="1"/>
</dbReference>
<proteinExistence type="predicted"/>
<dbReference type="STRING" id="710685.MycrhN_4914"/>
<dbReference type="KEGG" id="mrh:MycrhN_4914"/>
<feature type="domain" description="Glycosyltransferase subfamily 4-like N-terminal" evidence="4">
    <location>
        <begin position="20"/>
        <end position="204"/>
    </location>
</feature>
<evidence type="ECO:0000259" key="3">
    <source>
        <dbReference type="Pfam" id="PF00534"/>
    </source>
</evidence>
<keyword evidence="2 5" id="KW-0808">Transferase</keyword>
<dbReference type="InterPro" id="IPR001296">
    <property type="entry name" value="Glyco_trans_1"/>
</dbReference>
<evidence type="ECO:0000256" key="1">
    <source>
        <dbReference type="ARBA" id="ARBA00022676"/>
    </source>
</evidence>
<reference evidence="5 6" key="1">
    <citation type="submission" date="2011-12" db="EMBL/GenBank/DDBJ databases">
        <title>Complete sequence of Mycobacterium rhodesiae NBB3.</title>
        <authorList>
            <consortium name="US DOE Joint Genome Institute"/>
            <person name="Lucas S."/>
            <person name="Han J."/>
            <person name="Lapidus A."/>
            <person name="Cheng J.-F."/>
            <person name="Goodwin L."/>
            <person name="Pitluck S."/>
            <person name="Peters L."/>
            <person name="Mikhailova N."/>
            <person name="Gu W."/>
            <person name="Detter J.C."/>
            <person name="Han C."/>
            <person name="Tapia R."/>
            <person name="Land M."/>
            <person name="Hauser L."/>
            <person name="Kyrpides N."/>
            <person name="Ivanova N."/>
            <person name="Pagani I."/>
            <person name="Mattes T."/>
            <person name="Holmes A."/>
            <person name="Rutledge P."/>
            <person name="Paulsen I."/>
            <person name="Coleman N."/>
            <person name="Woyke T."/>
        </authorList>
    </citation>
    <scope>NUCLEOTIDE SEQUENCE [LARGE SCALE GENOMIC DNA]</scope>
    <source>
        <strain evidence="5 6">NBB3</strain>
    </source>
</reference>
<dbReference type="EMBL" id="CP003169">
    <property type="protein sequence ID" value="AEV75395.1"/>
    <property type="molecule type" value="Genomic_DNA"/>
</dbReference>
<dbReference type="PANTHER" id="PTHR45947">
    <property type="entry name" value="SULFOQUINOVOSYL TRANSFERASE SQD2"/>
    <property type="match status" value="1"/>
</dbReference>
<dbReference type="RefSeq" id="WP_014213138.1">
    <property type="nucleotide sequence ID" value="NC_016604.1"/>
</dbReference>
<dbReference type="GO" id="GO:0016758">
    <property type="term" value="F:hexosyltransferase activity"/>
    <property type="evidence" value="ECO:0007669"/>
    <property type="project" value="TreeGrafter"/>
</dbReference>
<dbReference type="HOGENOM" id="CLU_009583_11_5_11"/>
<dbReference type="AlphaFoldDB" id="G8RTM1"/>
<organism evidence="5 6">
    <name type="scientific">Mycolicibacterium rhodesiae (strain NBB3)</name>
    <name type="common">Mycobacterium rhodesiae</name>
    <dbReference type="NCBI Taxonomy" id="710685"/>
    <lineage>
        <taxon>Bacteria</taxon>
        <taxon>Bacillati</taxon>
        <taxon>Actinomycetota</taxon>
        <taxon>Actinomycetes</taxon>
        <taxon>Mycobacteriales</taxon>
        <taxon>Mycobacteriaceae</taxon>
        <taxon>Mycolicibacterium</taxon>
    </lineage>
</organism>
<accession>G8RTM1</accession>
<evidence type="ECO:0000313" key="5">
    <source>
        <dbReference type="EMBL" id="AEV75395.1"/>
    </source>
</evidence>
<dbReference type="GO" id="GO:0008610">
    <property type="term" value="P:lipid biosynthetic process"/>
    <property type="evidence" value="ECO:0007669"/>
    <property type="project" value="UniProtKB-ARBA"/>
</dbReference>
<dbReference type="InterPro" id="IPR028098">
    <property type="entry name" value="Glyco_trans_4-like_N"/>
</dbReference>
<dbReference type="PANTHER" id="PTHR45947:SF3">
    <property type="entry name" value="SULFOQUINOVOSYL TRANSFERASE SQD2"/>
    <property type="match status" value="1"/>
</dbReference>
<feature type="domain" description="Glycosyl transferase family 1" evidence="3">
    <location>
        <begin position="218"/>
        <end position="384"/>
    </location>
</feature>
<dbReference type="eggNOG" id="COG0438">
    <property type="taxonomic scope" value="Bacteria"/>
</dbReference>
<dbReference type="PATRIC" id="fig|710685.3.peg.4921"/>
<evidence type="ECO:0000256" key="2">
    <source>
        <dbReference type="ARBA" id="ARBA00022679"/>
    </source>
</evidence>
<keyword evidence="6" id="KW-1185">Reference proteome</keyword>
<evidence type="ECO:0000313" key="6">
    <source>
        <dbReference type="Proteomes" id="UP000005442"/>
    </source>
</evidence>
<gene>
    <name evidence="5" type="ordered locus">MycrhN_4914</name>
</gene>
<keyword evidence="1" id="KW-0328">Glycosyltransferase</keyword>
<dbReference type="Proteomes" id="UP000005442">
    <property type="component" value="Chromosome"/>
</dbReference>
<dbReference type="Pfam" id="PF00534">
    <property type="entry name" value="Glycos_transf_1"/>
    <property type="match status" value="1"/>
</dbReference>
<evidence type="ECO:0000259" key="4">
    <source>
        <dbReference type="Pfam" id="PF13579"/>
    </source>
</evidence>
<sequence>MAVDPLRVLVLGLNYAPEPTGISLYTSGLADGLAARGHQVHVFTGLPHYPQWQVAPGHDSGSDTGPETNPRVCHLPHHVPSPPSMAGRIKMELTFGRGLAQADWGDPDAIVAVTPALLSTAAAIAKCRSSRRRPPIGVWVQDLYGLGVAETGAAGGPASSVISRVEKTVLRSADQVAVIHDRFKSHVVESLGVRSERVSVIRNWTHLRPLDRSARVRARRSFGWADDEVVALHAGNMGAKQALENVIAAAATAESHTKPVRFVLMGDGNQRAKLEQAGAGISTLEMIAPLPDARYREALLAADVLLVNEKATVGDMAVPSKITSYFTSGNPVVAATRADSITAAEIQTSGGGLVVAPESPVDLLDAVEKLGRDKDLAAQLGQAGMDFCTRTLSQTTALDHFEEWIQRLAKTASGRRTDTRGVLHA</sequence>
<dbReference type="Gene3D" id="3.40.50.2000">
    <property type="entry name" value="Glycogen Phosphorylase B"/>
    <property type="match status" value="2"/>
</dbReference>
<name>G8RTM1_MYCRN</name>
<dbReference type="SUPFAM" id="SSF53756">
    <property type="entry name" value="UDP-Glycosyltransferase/glycogen phosphorylase"/>
    <property type="match status" value="1"/>
</dbReference>
<protein>
    <submittedName>
        <fullName evidence="5">Glycosyltransferase</fullName>
    </submittedName>
</protein>
<dbReference type="CDD" id="cd03794">
    <property type="entry name" value="GT4_WbuB-like"/>
    <property type="match status" value="1"/>
</dbReference>